<evidence type="ECO:0000259" key="3">
    <source>
        <dbReference type="PROSITE" id="PS51371"/>
    </source>
</evidence>
<reference evidence="4 5" key="1">
    <citation type="submission" date="2019-03" db="EMBL/GenBank/DDBJ databases">
        <title>Genomic Encyclopedia of Type Strains, Phase IV (KMG-IV): sequencing the most valuable type-strain genomes for metagenomic binning, comparative biology and taxonomic classification.</title>
        <authorList>
            <person name="Goeker M."/>
        </authorList>
    </citation>
    <scope>NUCLEOTIDE SEQUENCE [LARGE SCALE GENOMIC DNA]</scope>
    <source>
        <strain evidence="4 5">DSM 44496</strain>
    </source>
</reference>
<organism evidence="4 5">
    <name type="scientific">Nocardia ignorata</name>
    <dbReference type="NCBI Taxonomy" id="145285"/>
    <lineage>
        <taxon>Bacteria</taxon>
        <taxon>Bacillati</taxon>
        <taxon>Actinomycetota</taxon>
        <taxon>Actinomycetes</taxon>
        <taxon>Mycobacteriales</taxon>
        <taxon>Nocardiaceae</taxon>
        <taxon>Nocardia</taxon>
    </lineage>
</organism>
<dbReference type="SUPFAM" id="SSF54631">
    <property type="entry name" value="CBS-domain pair"/>
    <property type="match status" value="1"/>
</dbReference>
<name>A0A4R6P630_NOCIG</name>
<dbReference type="Pfam" id="PF00571">
    <property type="entry name" value="CBS"/>
    <property type="match status" value="2"/>
</dbReference>
<proteinExistence type="predicted"/>
<dbReference type="PROSITE" id="PS51371">
    <property type="entry name" value="CBS"/>
    <property type="match status" value="2"/>
</dbReference>
<evidence type="ECO:0000256" key="2">
    <source>
        <dbReference type="PROSITE-ProRule" id="PRU00703"/>
    </source>
</evidence>
<feature type="domain" description="CBS" evidence="3">
    <location>
        <begin position="8"/>
        <end position="65"/>
    </location>
</feature>
<dbReference type="Proteomes" id="UP000295087">
    <property type="component" value="Unassembled WGS sequence"/>
</dbReference>
<dbReference type="InterPro" id="IPR051257">
    <property type="entry name" value="Diverse_CBS-Domain"/>
</dbReference>
<dbReference type="EMBL" id="SNXK01000005">
    <property type="protein sequence ID" value="TDP33157.1"/>
    <property type="molecule type" value="Genomic_DNA"/>
</dbReference>
<accession>A0A4R6P630</accession>
<dbReference type="Gene3D" id="3.10.580.10">
    <property type="entry name" value="CBS-domain"/>
    <property type="match status" value="1"/>
</dbReference>
<dbReference type="AlphaFoldDB" id="A0A4R6P630"/>
<keyword evidence="1 2" id="KW-0129">CBS domain</keyword>
<evidence type="ECO:0000313" key="4">
    <source>
        <dbReference type="EMBL" id="TDP33157.1"/>
    </source>
</evidence>
<comment type="caution">
    <text evidence="4">The sequence shown here is derived from an EMBL/GenBank/DDBJ whole genome shotgun (WGS) entry which is preliminary data.</text>
</comment>
<dbReference type="RefSeq" id="WP_067489304.1">
    <property type="nucleotide sequence ID" value="NZ_JBHXPO010000015.1"/>
</dbReference>
<evidence type="ECO:0000313" key="5">
    <source>
        <dbReference type="Proteomes" id="UP000295087"/>
    </source>
</evidence>
<evidence type="ECO:0000256" key="1">
    <source>
        <dbReference type="ARBA" id="ARBA00023122"/>
    </source>
</evidence>
<gene>
    <name evidence="4" type="ORF">DFR75_105395</name>
</gene>
<dbReference type="PANTHER" id="PTHR43080">
    <property type="entry name" value="CBS DOMAIN-CONTAINING PROTEIN CBSX3, MITOCHONDRIAL"/>
    <property type="match status" value="1"/>
</dbReference>
<feature type="domain" description="CBS" evidence="3">
    <location>
        <begin position="73"/>
        <end position="132"/>
    </location>
</feature>
<dbReference type="CDD" id="cd04622">
    <property type="entry name" value="CBS_pair_HRP1_like"/>
    <property type="match status" value="1"/>
</dbReference>
<dbReference type="SMART" id="SM00116">
    <property type="entry name" value="CBS"/>
    <property type="match status" value="2"/>
</dbReference>
<protein>
    <submittedName>
        <fullName evidence="4">CBS domain protein</fullName>
    </submittedName>
</protein>
<sequence length="149" mass="15771">MTTAQMIMHPDVASLSVRDTMDVAAQRMHQLDVGALPICDGEGRPVGIVTDRDIVVKCLAPGHDPRTTTAGEMAQGTADLLTVGSDAGMTEVLALMKRHQIRRLPVVEDGKLVGIISEADIARGLPESTVGEFVGSVCAQHLPMTTTDL</sequence>
<dbReference type="InterPro" id="IPR046342">
    <property type="entry name" value="CBS_dom_sf"/>
</dbReference>
<dbReference type="PANTHER" id="PTHR43080:SF2">
    <property type="entry name" value="CBS DOMAIN-CONTAINING PROTEIN"/>
    <property type="match status" value="1"/>
</dbReference>
<dbReference type="InterPro" id="IPR000644">
    <property type="entry name" value="CBS_dom"/>
</dbReference>
<keyword evidence="5" id="KW-1185">Reference proteome</keyword>